<dbReference type="EMBL" id="CAXLJM020000057">
    <property type="protein sequence ID" value="CAL8119015.1"/>
    <property type="molecule type" value="Genomic_DNA"/>
</dbReference>
<protein>
    <submittedName>
        <fullName evidence="7">Uncharacterized protein</fullName>
    </submittedName>
</protein>
<feature type="transmembrane region" description="Helical" evidence="6">
    <location>
        <begin position="213"/>
        <end position="234"/>
    </location>
</feature>
<proteinExistence type="predicted"/>
<sequence length="535" mass="61966">MKFRLQMPKLSGPKRRKEKQHHRSIYRNLSYETGTVETWNELRVIGSEAVHRKQIGGPGAAEEDESAIVMQDAEDWDYYIAQFNDQYRQQLREASKIDRDGDNDSISTNVSTLSQLVKSRKRRLVFFRILFIISCLLLWLIFLAAQVTWFYIYNIWPIGFVEETERKRIYVRFFTHEAKWIVFALNMHPWMVGCFGLLCSFCFRERPAILKQFILRVPIVLFIPTFFVFMAVLFTGTVSTKELNDAMDSAISRFYISTDPEQIEKARKNWNQVQHLLLCCGVQAASDWDSVDDDLTDGYSYIPQSCCPREFVRRTWKGVRRIPDDCYNKISKDNSSNIPRSQLEWTYPDGCLNLTQEFYVKMGAYLVGIMVFDFIGLCINLAFGKQYYTILIKNVNMGFKYSWRQYIEEILFLSPVIKYCREKFCKNKGKRASQRKTSKKSFVSIVTSKESTTDRVPSVVITAPKDARVARMETLAQSQVEEKKEQSLPDMTKNESMTSTTGTPPAVPSVTFSDIAMPPVSASLTVVDETKEKKD</sequence>
<dbReference type="SUPFAM" id="SSF48652">
    <property type="entry name" value="Tetraspanin"/>
    <property type="match status" value="1"/>
</dbReference>
<keyword evidence="8" id="KW-1185">Reference proteome</keyword>
<feature type="compositionally biased region" description="Basic residues" evidence="5">
    <location>
        <begin position="12"/>
        <end position="24"/>
    </location>
</feature>
<dbReference type="Pfam" id="PF00335">
    <property type="entry name" value="Tetraspanin"/>
    <property type="match status" value="1"/>
</dbReference>
<gene>
    <name evidence="7" type="ORF">ODALV1_LOCUS18358</name>
</gene>
<reference evidence="7 8" key="1">
    <citation type="submission" date="2024-08" db="EMBL/GenBank/DDBJ databases">
        <authorList>
            <person name="Cucini C."/>
            <person name="Frati F."/>
        </authorList>
    </citation>
    <scope>NUCLEOTIDE SEQUENCE [LARGE SCALE GENOMIC DNA]</scope>
</reference>
<feature type="transmembrane region" description="Helical" evidence="6">
    <location>
        <begin position="125"/>
        <end position="152"/>
    </location>
</feature>
<feature type="region of interest" description="Disordered" evidence="5">
    <location>
        <begin position="476"/>
        <end position="514"/>
    </location>
</feature>
<comment type="subcellular location">
    <subcellularLocation>
        <location evidence="1">Membrane</location>
        <topology evidence="1">Multi-pass membrane protein</topology>
    </subcellularLocation>
</comment>
<feature type="transmembrane region" description="Helical" evidence="6">
    <location>
        <begin position="180"/>
        <end position="201"/>
    </location>
</feature>
<evidence type="ECO:0000313" key="7">
    <source>
        <dbReference type="EMBL" id="CAL8119015.1"/>
    </source>
</evidence>
<feature type="transmembrane region" description="Helical" evidence="6">
    <location>
        <begin position="362"/>
        <end position="383"/>
    </location>
</feature>
<evidence type="ECO:0000313" key="8">
    <source>
        <dbReference type="Proteomes" id="UP001642540"/>
    </source>
</evidence>
<dbReference type="Proteomes" id="UP001642540">
    <property type="component" value="Unassembled WGS sequence"/>
</dbReference>
<evidence type="ECO:0000256" key="6">
    <source>
        <dbReference type="SAM" id="Phobius"/>
    </source>
</evidence>
<keyword evidence="2 6" id="KW-0812">Transmembrane</keyword>
<accession>A0ABP1R3Q8</accession>
<evidence type="ECO:0000256" key="5">
    <source>
        <dbReference type="SAM" id="MobiDB-lite"/>
    </source>
</evidence>
<evidence type="ECO:0000256" key="2">
    <source>
        <dbReference type="ARBA" id="ARBA00022692"/>
    </source>
</evidence>
<comment type="caution">
    <text evidence="7">The sequence shown here is derived from an EMBL/GenBank/DDBJ whole genome shotgun (WGS) entry which is preliminary data.</text>
</comment>
<organism evidence="7 8">
    <name type="scientific">Orchesella dallaii</name>
    <dbReference type="NCBI Taxonomy" id="48710"/>
    <lineage>
        <taxon>Eukaryota</taxon>
        <taxon>Metazoa</taxon>
        <taxon>Ecdysozoa</taxon>
        <taxon>Arthropoda</taxon>
        <taxon>Hexapoda</taxon>
        <taxon>Collembola</taxon>
        <taxon>Entomobryomorpha</taxon>
        <taxon>Entomobryoidea</taxon>
        <taxon>Orchesellidae</taxon>
        <taxon>Orchesellinae</taxon>
        <taxon>Orchesella</taxon>
    </lineage>
</organism>
<feature type="region of interest" description="Disordered" evidence="5">
    <location>
        <begin position="1"/>
        <end position="24"/>
    </location>
</feature>
<name>A0ABP1R3Q8_9HEXA</name>
<keyword evidence="4 6" id="KW-0472">Membrane</keyword>
<feature type="compositionally biased region" description="Polar residues" evidence="5">
    <location>
        <begin position="494"/>
        <end position="503"/>
    </location>
</feature>
<evidence type="ECO:0000256" key="4">
    <source>
        <dbReference type="ARBA" id="ARBA00023136"/>
    </source>
</evidence>
<dbReference type="InterPro" id="IPR008952">
    <property type="entry name" value="Tetraspanin_EC2_sf"/>
</dbReference>
<dbReference type="InterPro" id="IPR018499">
    <property type="entry name" value="Tetraspanin/Peripherin"/>
</dbReference>
<evidence type="ECO:0000256" key="1">
    <source>
        <dbReference type="ARBA" id="ARBA00004141"/>
    </source>
</evidence>
<dbReference type="Gene3D" id="1.10.1450.10">
    <property type="entry name" value="Tetraspanin"/>
    <property type="match status" value="1"/>
</dbReference>
<keyword evidence="3 6" id="KW-1133">Transmembrane helix</keyword>
<evidence type="ECO:0000256" key="3">
    <source>
        <dbReference type="ARBA" id="ARBA00022989"/>
    </source>
</evidence>